<name>A0ABY0GTW1_9PEZI</name>
<organism evidence="4 5">
    <name type="scientific">Monosporascus cannonballus</name>
    <dbReference type="NCBI Taxonomy" id="155416"/>
    <lineage>
        <taxon>Eukaryota</taxon>
        <taxon>Fungi</taxon>
        <taxon>Dikarya</taxon>
        <taxon>Ascomycota</taxon>
        <taxon>Pezizomycotina</taxon>
        <taxon>Sordariomycetes</taxon>
        <taxon>Xylariomycetidae</taxon>
        <taxon>Xylariales</taxon>
        <taxon>Xylariales incertae sedis</taxon>
        <taxon>Monosporascus</taxon>
    </lineage>
</organism>
<dbReference type="CDD" id="cd12148">
    <property type="entry name" value="fungal_TF_MHR"/>
    <property type="match status" value="1"/>
</dbReference>
<dbReference type="InterPro" id="IPR050613">
    <property type="entry name" value="Sec_Metabolite_Reg"/>
</dbReference>
<reference evidence="4 5" key="1">
    <citation type="submission" date="2018-06" db="EMBL/GenBank/DDBJ databases">
        <title>Complete Genomes of Monosporascus.</title>
        <authorList>
            <person name="Robinson A.J."/>
            <person name="Natvig D.O."/>
        </authorList>
    </citation>
    <scope>NUCLEOTIDE SEQUENCE [LARGE SCALE GENOMIC DNA]</scope>
    <source>
        <strain evidence="4 5">CBS 609.92</strain>
    </source>
</reference>
<feature type="domain" description="Xylanolytic transcriptional activator regulatory" evidence="3">
    <location>
        <begin position="2"/>
        <end position="85"/>
    </location>
</feature>
<evidence type="ECO:0000259" key="3">
    <source>
        <dbReference type="Pfam" id="PF04082"/>
    </source>
</evidence>
<dbReference type="Proteomes" id="UP000294003">
    <property type="component" value="Unassembled WGS sequence"/>
</dbReference>
<evidence type="ECO:0000313" key="5">
    <source>
        <dbReference type="Proteomes" id="UP000294003"/>
    </source>
</evidence>
<accession>A0ABY0GTW1</accession>
<evidence type="ECO:0000313" key="4">
    <source>
        <dbReference type="EMBL" id="RYO77468.1"/>
    </source>
</evidence>
<sequence length="335" mass="39095">MLCVAIRIAQRMGIHNESSNTRRTALEAEMRRRLWWSLILFDNRICEMFDCKTASLTPTWDCKIPHNVDDFEMRPEMKAPPRIHEQPTEAVFVVVRSELGNFVRHSAFHLNSINPALNKIAEDIRQAPVPKGGEVIALEKAMENKYFALCNPENPLQFMTVWTARGCLAKNRLLDHYARYSKTSAQQTDTQRNAAISHALRMLECDTKLMTSSLTRGYHWFLHFHFPFPAYIHILQDLKKRPAEDYAEKAWDVMSDNYETRFMNVKLDARPMFIVFSRIVLQAWEAREALSRHEDKPPETPRIVSDIRNKVMQMRTDFPQNSNKEQQNPAVGYIQ</sequence>
<dbReference type="EMBL" id="QJNS01000459">
    <property type="protein sequence ID" value="RYO77468.1"/>
    <property type="molecule type" value="Genomic_DNA"/>
</dbReference>
<comment type="subcellular location">
    <subcellularLocation>
        <location evidence="1">Nucleus</location>
    </subcellularLocation>
</comment>
<protein>
    <recommendedName>
        <fullName evidence="3">Xylanolytic transcriptional activator regulatory domain-containing protein</fullName>
    </recommendedName>
</protein>
<dbReference type="InterPro" id="IPR007219">
    <property type="entry name" value="XnlR_reg_dom"/>
</dbReference>
<gene>
    <name evidence="4" type="ORF">DL762_009241</name>
</gene>
<dbReference type="Pfam" id="PF04082">
    <property type="entry name" value="Fungal_trans"/>
    <property type="match status" value="1"/>
</dbReference>
<evidence type="ECO:0000256" key="1">
    <source>
        <dbReference type="ARBA" id="ARBA00004123"/>
    </source>
</evidence>
<evidence type="ECO:0000256" key="2">
    <source>
        <dbReference type="ARBA" id="ARBA00023242"/>
    </source>
</evidence>
<keyword evidence="2" id="KW-0539">Nucleus</keyword>
<keyword evidence="5" id="KW-1185">Reference proteome</keyword>
<dbReference type="PANTHER" id="PTHR31001:SF45">
    <property type="entry name" value="ZN(II)2CYS6 TRANSCRIPTION FACTOR (EUROFUNG)"/>
    <property type="match status" value="1"/>
</dbReference>
<dbReference type="PANTHER" id="PTHR31001">
    <property type="entry name" value="UNCHARACTERIZED TRANSCRIPTIONAL REGULATORY PROTEIN"/>
    <property type="match status" value="1"/>
</dbReference>
<comment type="caution">
    <text evidence="4">The sequence shown here is derived from an EMBL/GenBank/DDBJ whole genome shotgun (WGS) entry which is preliminary data.</text>
</comment>
<proteinExistence type="predicted"/>